<accession>A0ACB7YD26</accession>
<proteinExistence type="predicted"/>
<sequence length="140" mass="15055">MQAAVCFAPNLLPLTPSKNFSAPVMSSLPKLTGSPSSRFSPIKATAAVAAYETSVVDYSSAFSVFPAEACETIGGEACVAEMYPEVKLKREARNNKAQIAAESIDREYIEYTSPKTVLPGEACDVLGGEFCERPYQRGVY</sequence>
<dbReference type="EMBL" id="CM037158">
    <property type="protein sequence ID" value="KAH7851037.1"/>
    <property type="molecule type" value="Genomic_DNA"/>
</dbReference>
<evidence type="ECO:0000313" key="1">
    <source>
        <dbReference type="EMBL" id="KAH7851037.1"/>
    </source>
</evidence>
<name>A0ACB7YD26_9ERIC</name>
<organism evidence="1 2">
    <name type="scientific">Vaccinium darrowii</name>
    <dbReference type="NCBI Taxonomy" id="229202"/>
    <lineage>
        <taxon>Eukaryota</taxon>
        <taxon>Viridiplantae</taxon>
        <taxon>Streptophyta</taxon>
        <taxon>Embryophyta</taxon>
        <taxon>Tracheophyta</taxon>
        <taxon>Spermatophyta</taxon>
        <taxon>Magnoliopsida</taxon>
        <taxon>eudicotyledons</taxon>
        <taxon>Gunneridae</taxon>
        <taxon>Pentapetalae</taxon>
        <taxon>asterids</taxon>
        <taxon>Ericales</taxon>
        <taxon>Ericaceae</taxon>
        <taxon>Vaccinioideae</taxon>
        <taxon>Vaccinieae</taxon>
        <taxon>Vaccinium</taxon>
    </lineage>
</organism>
<protein>
    <submittedName>
        <fullName evidence="1">Uncharacterized protein</fullName>
    </submittedName>
</protein>
<keyword evidence="2" id="KW-1185">Reference proteome</keyword>
<evidence type="ECO:0000313" key="2">
    <source>
        <dbReference type="Proteomes" id="UP000828048"/>
    </source>
</evidence>
<gene>
    <name evidence="1" type="ORF">Vadar_006457</name>
</gene>
<reference evidence="1 2" key="1">
    <citation type="journal article" date="2021" name="Hortic Res">
        <title>High-quality reference genome and annotation aids understanding of berry development for evergreen blueberry (Vaccinium darrowii).</title>
        <authorList>
            <person name="Yu J."/>
            <person name="Hulse-Kemp A.M."/>
            <person name="Babiker E."/>
            <person name="Staton M."/>
        </authorList>
    </citation>
    <scope>NUCLEOTIDE SEQUENCE [LARGE SCALE GENOMIC DNA]</scope>
    <source>
        <strain evidence="2">cv. NJ 8807/NJ 8810</strain>
        <tissue evidence="1">Young leaf</tissue>
    </source>
</reference>
<comment type="caution">
    <text evidence="1">The sequence shown here is derived from an EMBL/GenBank/DDBJ whole genome shotgun (WGS) entry which is preliminary data.</text>
</comment>
<dbReference type="Proteomes" id="UP000828048">
    <property type="component" value="Chromosome 8"/>
</dbReference>